<feature type="transmembrane region" description="Helical" evidence="2">
    <location>
        <begin position="165"/>
        <end position="186"/>
    </location>
</feature>
<evidence type="ECO:0000313" key="4">
    <source>
        <dbReference type="EMBL" id="GAA2517493.1"/>
    </source>
</evidence>
<reference evidence="4 5" key="1">
    <citation type="journal article" date="2019" name="Int. J. Syst. Evol. Microbiol.">
        <title>The Global Catalogue of Microorganisms (GCM) 10K type strain sequencing project: providing services to taxonomists for standard genome sequencing and annotation.</title>
        <authorList>
            <consortium name="The Broad Institute Genomics Platform"/>
            <consortium name="The Broad Institute Genome Sequencing Center for Infectious Disease"/>
            <person name="Wu L."/>
            <person name="Ma J."/>
        </authorList>
    </citation>
    <scope>NUCLEOTIDE SEQUENCE [LARGE SCALE GENOMIC DNA]</scope>
    <source>
        <strain evidence="4 5">JCM 5062</strain>
    </source>
</reference>
<feature type="domain" description="Phosphatidic acid phosphatase type 2/haloperoxidase" evidence="3">
    <location>
        <begin position="197"/>
        <end position="254"/>
    </location>
</feature>
<feature type="transmembrane region" description="Helical" evidence="2">
    <location>
        <begin position="139"/>
        <end position="158"/>
    </location>
</feature>
<dbReference type="Proteomes" id="UP001499942">
    <property type="component" value="Unassembled WGS sequence"/>
</dbReference>
<protein>
    <recommendedName>
        <fullName evidence="3">Phosphatidic acid phosphatase type 2/haloperoxidase domain-containing protein</fullName>
    </recommendedName>
</protein>
<accession>A0ABN3NDS8</accession>
<name>A0ABN3NDS8_9ACTN</name>
<dbReference type="SUPFAM" id="SSF48317">
    <property type="entry name" value="Acid phosphatase/Vanadium-dependent haloperoxidase"/>
    <property type="match status" value="1"/>
</dbReference>
<comment type="caution">
    <text evidence="4">The sequence shown here is derived from an EMBL/GenBank/DDBJ whole genome shotgun (WGS) entry which is preliminary data.</text>
</comment>
<organism evidence="4 5">
    <name type="scientific">Streptomyces gobitricini</name>
    <dbReference type="NCBI Taxonomy" id="68211"/>
    <lineage>
        <taxon>Bacteria</taxon>
        <taxon>Bacillati</taxon>
        <taxon>Actinomycetota</taxon>
        <taxon>Actinomycetes</taxon>
        <taxon>Kitasatosporales</taxon>
        <taxon>Streptomycetaceae</taxon>
        <taxon>Streptomyces</taxon>
    </lineage>
</organism>
<feature type="transmembrane region" description="Helical" evidence="2">
    <location>
        <begin position="225"/>
        <end position="242"/>
    </location>
</feature>
<dbReference type="InterPro" id="IPR000326">
    <property type="entry name" value="PAP2/HPO"/>
</dbReference>
<dbReference type="CDD" id="cd03392">
    <property type="entry name" value="PAP2_like_2"/>
    <property type="match status" value="1"/>
</dbReference>
<keyword evidence="2" id="KW-0812">Transmembrane</keyword>
<evidence type="ECO:0000313" key="5">
    <source>
        <dbReference type="Proteomes" id="UP001499942"/>
    </source>
</evidence>
<dbReference type="Gene3D" id="1.20.144.10">
    <property type="entry name" value="Phosphatidic acid phosphatase type 2/haloperoxidase"/>
    <property type="match status" value="1"/>
</dbReference>
<keyword evidence="2" id="KW-1133">Transmembrane helix</keyword>
<evidence type="ECO:0000256" key="1">
    <source>
        <dbReference type="SAM" id="MobiDB-lite"/>
    </source>
</evidence>
<evidence type="ECO:0000259" key="3">
    <source>
        <dbReference type="Pfam" id="PF01569"/>
    </source>
</evidence>
<gene>
    <name evidence="4" type="ORF">GCM10010393_57990</name>
</gene>
<feature type="region of interest" description="Disordered" evidence="1">
    <location>
        <begin position="14"/>
        <end position="87"/>
    </location>
</feature>
<feature type="transmembrane region" description="Helical" evidence="2">
    <location>
        <begin position="198"/>
        <end position="218"/>
    </location>
</feature>
<dbReference type="InterPro" id="IPR036938">
    <property type="entry name" value="PAP2/HPO_sf"/>
</dbReference>
<dbReference type="Pfam" id="PF01569">
    <property type="entry name" value="PAP2"/>
    <property type="match status" value="1"/>
</dbReference>
<evidence type="ECO:0000256" key="2">
    <source>
        <dbReference type="SAM" id="Phobius"/>
    </source>
</evidence>
<keyword evidence="2" id="KW-0472">Membrane</keyword>
<dbReference type="EMBL" id="BAAASR010000049">
    <property type="protein sequence ID" value="GAA2517493.1"/>
    <property type="molecule type" value="Genomic_DNA"/>
</dbReference>
<feature type="transmembrane region" description="Helical" evidence="2">
    <location>
        <begin position="90"/>
        <end position="108"/>
    </location>
</feature>
<keyword evidence="5" id="KW-1185">Reference proteome</keyword>
<proteinExistence type="predicted"/>
<sequence>MEIRLSAPRFSAVRFLPMRETPRPQGTAGGSGTEHPQPRPGRALAHTAGAFGSGTPHRSDGRPPHTPRGARHTGPAGRPGTTPPVPGRPALLPLLSVLLFGIVTWQVVAHGPLARLDERASRALAGRGPAPLTEFLADLGNTQVALPVLAAAMAYALWRGRRVQVLYAGLAMVLVPALVVPMKLLVDRVGPLTTETGYYPSGHTATALVAYCGAALLVDRRLMPVAVLLTVATGVGLVLRGYHWPLDVVGSACLFATIGTRRSLGTAPGRRTGRG</sequence>